<evidence type="ECO:0000313" key="1">
    <source>
        <dbReference type="EMBL" id="AQV97777.1"/>
    </source>
</evidence>
<dbReference type="Proteomes" id="UP000189627">
    <property type="component" value="Chromosome 2"/>
</dbReference>
<evidence type="ECO:0000313" key="2">
    <source>
        <dbReference type="Proteomes" id="UP000189627"/>
    </source>
</evidence>
<reference evidence="2" key="1">
    <citation type="submission" date="2017-02" db="EMBL/GenBank/DDBJ databases">
        <title>Complete genome sequence of Cupriavidus necator strain NH9, a 3-chlorobenzoate degrader.</title>
        <authorList>
            <person name="Moriuchi R."/>
            <person name="Dohra H."/>
            <person name="Ogawa N."/>
        </authorList>
    </citation>
    <scope>NUCLEOTIDE SEQUENCE [LARGE SCALE GENOMIC DNA]</scope>
    <source>
        <strain evidence="2">NH9</strain>
    </source>
</reference>
<organism evidence="1 2">
    <name type="scientific">Cupriavidus necator</name>
    <name type="common">Alcaligenes eutrophus</name>
    <name type="synonym">Ralstonia eutropha</name>
    <dbReference type="NCBI Taxonomy" id="106590"/>
    <lineage>
        <taxon>Bacteria</taxon>
        <taxon>Pseudomonadati</taxon>
        <taxon>Pseudomonadota</taxon>
        <taxon>Betaproteobacteria</taxon>
        <taxon>Burkholderiales</taxon>
        <taxon>Burkholderiaceae</taxon>
        <taxon>Cupriavidus</taxon>
    </lineage>
</organism>
<accession>A0A1U9UZG1</accession>
<dbReference type="AlphaFoldDB" id="A0A1U9UZG1"/>
<protein>
    <submittedName>
        <fullName evidence="1">Uncharacterized protein</fullName>
    </submittedName>
</protein>
<proteinExistence type="predicted"/>
<dbReference type="EMBL" id="CP017758">
    <property type="protein sequence ID" value="AQV97777.1"/>
    <property type="molecule type" value="Genomic_DNA"/>
</dbReference>
<name>A0A1U9UZG1_CUPNE</name>
<dbReference type="RefSeq" id="WP_078200114.1">
    <property type="nucleotide sequence ID" value="NZ_CP017758.1"/>
</dbReference>
<dbReference type="KEGG" id="cuh:BJN34_28325"/>
<sequence>MPMIVFVVQEVESGQFLCPYSGDVGFTHRLKEAGTFDTREEAFETACDHCDEAFDVVAVLKERG</sequence>
<gene>
    <name evidence="1" type="ORF">BJN34_28325</name>
</gene>
<dbReference type="OrthoDB" id="8603830at2"/>